<dbReference type="PANTHER" id="PTHR43214">
    <property type="entry name" value="TWO-COMPONENT RESPONSE REGULATOR"/>
    <property type="match status" value="1"/>
</dbReference>
<organism evidence="6 7">
    <name type="scientific">Roseivirga spongicola</name>
    <dbReference type="NCBI Taxonomy" id="333140"/>
    <lineage>
        <taxon>Bacteria</taxon>
        <taxon>Pseudomonadati</taxon>
        <taxon>Bacteroidota</taxon>
        <taxon>Cytophagia</taxon>
        <taxon>Cytophagales</taxon>
        <taxon>Roseivirgaceae</taxon>
        <taxon>Roseivirga</taxon>
    </lineage>
</organism>
<comment type="caution">
    <text evidence="6">The sequence shown here is derived from an EMBL/GenBank/DDBJ whole genome shotgun (WGS) entry which is preliminary data.</text>
</comment>
<dbReference type="GO" id="GO:0003677">
    <property type="term" value="F:DNA binding"/>
    <property type="evidence" value="ECO:0007669"/>
    <property type="project" value="UniProtKB-KW"/>
</dbReference>
<evidence type="ECO:0000313" key="7">
    <source>
        <dbReference type="Proteomes" id="UP000075606"/>
    </source>
</evidence>
<evidence type="ECO:0000256" key="2">
    <source>
        <dbReference type="ARBA" id="ARBA00023125"/>
    </source>
</evidence>
<feature type="domain" description="Response regulatory" evidence="5">
    <location>
        <begin position="5"/>
        <end position="120"/>
    </location>
</feature>
<dbReference type="PROSITE" id="PS50110">
    <property type="entry name" value="RESPONSE_REGULATORY"/>
    <property type="match status" value="1"/>
</dbReference>
<dbReference type="OrthoDB" id="9797341at2"/>
<evidence type="ECO:0008006" key="8">
    <source>
        <dbReference type="Google" id="ProtNLM"/>
    </source>
</evidence>
<dbReference type="SMART" id="SM00421">
    <property type="entry name" value="HTH_LUXR"/>
    <property type="match status" value="1"/>
</dbReference>
<dbReference type="Pfam" id="PF00072">
    <property type="entry name" value="Response_reg"/>
    <property type="match status" value="1"/>
</dbReference>
<dbReference type="InterPro" id="IPR039420">
    <property type="entry name" value="WalR-like"/>
</dbReference>
<dbReference type="AlphaFoldDB" id="A0A150X533"/>
<keyword evidence="2" id="KW-0238">DNA-binding</keyword>
<dbReference type="InterPro" id="IPR001789">
    <property type="entry name" value="Sig_transdc_resp-reg_receiver"/>
</dbReference>
<dbReference type="PROSITE" id="PS50043">
    <property type="entry name" value="HTH_LUXR_2"/>
    <property type="match status" value="1"/>
</dbReference>
<feature type="modified residue" description="4-aspartylphosphate" evidence="3">
    <location>
        <position position="55"/>
    </location>
</feature>
<evidence type="ECO:0000259" key="4">
    <source>
        <dbReference type="PROSITE" id="PS50043"/>
    </source>
</evidence>
<dbReference type="CDD" id="cd06170">
    <property type="entry name" value="LuxR_C_like"/>
    <property type="match status" value="1"/>
</dbReference>
<accession>A0A150X533</accession>
<gene>
    <name evidence="6" type="ORF">AWW68_14285</name>
</gene>
<dbReference type="PRINTS" id="PR00038">
    <property type="entry name" value="HTHLUXR"/>
</dbReference>
<dbReference type="SMART" id="SM00448">
    <property type="entry name" value="REC"/>
    <property type="match status" value="1"/>
</dbReference>
<name>A0A150X533_9BACT</name>
<dbReference type="RefSeq" id="WP_068222777.1">
    <property type="nucleotide sequence ID" value="NZ_LRPC01000028.1"/>
</dbReference>
<dbReference type="CDD" id="cd17535">
    <property type="entry name" value="REC_NarL-like"/>
    <property type="match status" value="1"/>
</dbReference>
<dbReference type="Proteomes" id="UP000075606">
    <property type="component" value="Unassembled WGS sequence"/>
</dbReference>
<evidence type="ECO:0000313" key="6">
    <source>
        <dbReference type="EMBL" id="KYG73837.1"/>
    </source>
</evidence>
<dbReference type="InterPro" id="IPR011006">
    <property type="entry name" value="CheY-like_superfamily"/>
</dbReference>
<sequence length="211" mass="23840">MNDISIVLADDHPLLLEGLEVNLIAKGYKVLATAKDGKSILKIITELAPRIAILDIEMPEMDGLSVAKYCMEHSYNTKFIILSYHKETEFIARAKSLNVSGYLLKEDALEEIDNCIQEVENGGQYFSKAFQLKDVKNAQSALERVESLTPSERKILKLISKNQSTREIAENLFISERTVEKHRSNIIQKLNLEGKSNGLIAWVLQNKHLLN</sequence>
<dbReference type="EMBL" id="LRPC01000028">
    <property type="protein sequence ID" value="KYG73837.1"/>
    <property type="molecule type" value="Genomic_DNA"/>
</dbReference>
<feature type="domain" description="HTH luxR-type" evidence="4">
    <location>
        <begin position="141"/>
        <end position="207"/>
    </location>
</feature>
<evidence type="ECO:0000256" key="1">
    <source>
        <dbReference type="ARBA" id="ARBA00022553"/>
    </source>
</evidence>
<reference evidence="6 7" key="1">
    <citation type="submission" date="2016-01" db="EMBL/GenBank/DDBJ databases">
        <title>Genome sequencing of Roseivirga spongicola UST030701-084.</title>
        <authorList>
            <person name="Selvaratnam C."/>
            <person name="Thevarajoo S."/>
            <person name="Goh K.M."/>
            <person name="Ee R."/>
            <person name="Chan K.-G."/>
            <person name="Chong C.S."/>
        </authorList>
    </citation>
    <scope>NUCLEOTIDE SEQUENCE [LARGE SCALE GENOMIC DNA]</scope>
    <source>
        <strain evidence="6 7">UST030701-084</strain>
    </source>
</reference>
<dbReference type="InterPro" id="IPR058245">
    <property type="entry name" value="NreC/VraR/RcsB-like_REC"/>
</dbReference>
<dbReference type="InterPro" id="IPR016032">
    <property type="entry name" value="Sig_transdc_resp-reg_C-effctor"/>
</dbReference>
<dbReference type="InterPro" id="IPR000792">
    <property type="entry name" value="Tscrpt_reg_LuxR_C"/>
</dbReference>
<dbReference type="SUPFAM" id="SSF46894">
    <property type="entry name" value="C-terminal effector domain of the bipartite response regulators"/>
    <property type="match status" value="1"/>
</dbReference>
<dbReference type="SUPFAM" id="SSF52172">
    <property type="entry name" value="CheY-like"/>
    <property type="match status" value="1"/>
</dbReference>
<dbReference type="Pfam" id="PF00196">
    <property type="entry name" value="GerE"/>
    <property type="match status" value="1"/>
</dbReference>
<dbReference type="GO" id="GO:0000160">
    <property type="term" value="P:phosphorelay signal transduction system"/>
    <property type="evidence" value="ECO:0007669"/>
    <property type="project" value="InterPro"/>
</dbReference>
<dbReference type="GO" id="GO:0006355">
    <property type="term" value="P:regulation of DNA-templated transcription"/>
    <property type="evidence" value="ECO:0007669"/>
    <property type="project" value="InterPro"/>
</dbReference>
<proteinExistence type="predicted"/>
<evidence type="ECO:0000259" key="5">
    <source>
        <dbReference type="PROSITE" id="PS50110"/>
    </source>
</evidence>
<keyword evidence="7" id="KW-1185">Reference proteome</keyword>
<keyword evidence="1 3" id="KW-0597">Phosphoprotein</keyword>
<dbReference type="Gene3D" id="3.40.50.2300">
    <property type="match status" value="1"/>
</dbReference>
<protein>
    <recommendedName>
        <fullName evidence="8">LuxR family transcriptional regulator</fullName>
    </recommendedName>
</protein>
<dbReference type="STRING" id="333140.AWW68_14285"/>
<evidence type="ECO:0000256" key="3">
    <source>
        <dbReference type="PROSITE-ProRule" id="PRU00169"/>
    </source>
</evidence>